<sequence length="180" mass="19144">MTPNLRDLLHRPLLSRNEPLDPTNTASRISAYVYGNILILAALIPLTTPEQHTFQGLAIVVGTGLSTFVAHAFAESVGESVRTGSHLSRSQRLEQLRDSVPILSATVLPAGLLAIGWWGLLDPAIGQIAAEVIIIGRIASTNFVIGRLRGEKPTRGTLFGSIALAGAAAIIVFIKIVLTH</sequence>
<keyword evidence="1" id="KW-1133">Transmembrane helix</keyword>
<keyword evidence="3" id="KW-1185">Reference proteome</keyword>
<proteinExistence type="predicted"/>
<evidence type="ECO:0000313" key="3">
    <source>
        <dbReference type="Proteomes" id="UP000198327"/>
    </source>
</evidence>
<dbReference type="OrthoDB" id="5193366at2"/>
<dbReference type="EMBL" id="FZOW01000022">
    <property type="protein sequence ID" value="SNT45894.1"/>
    <property type="molecule type" value="Genomic_DNA"/>
</dbReference>
<protein>
    <submittedName>
        <fullName evidence="2">Uncharacterized protein</fullName>
    </submittedName>
</protein>
<keyword evidence="1" id="KW-0472">Membrane</keyword>
<evidence type="ECO:0000256" key="1">
    <source>
        <dbReference type="SAM" id="Phobius"/>
    </source>
</evidence>
<accession>A0A239MUU5</accession>
<organism evidence="2 3">
    <name type="scientific">Rhodococcoides kyotonense</name>
    <dbReference type="NCBI Taxonomy" id="398843"/>
    <lineage>
        <taxon>Bacteria</taxon>
        <taxon>Bacillati</taxon>
        <taxon>Actinomycetota</taxon>
        <taxon>Actinomycetes</taxon>
        <taxon>Mycobacteriales</taxon>
        <taxon>Nocardiaceae</taxon>
        <taxon>Rhodococcoides</taxon>
    </lineage>
</organism>
<dbReference type="AlphaFoldDB" id="A0A239MUU5"/>
<feature type="transmembrane region" description="Helical" evidence="1">
    <location>
        <begin position="29"/>
        <end position="48"/>
    </location>
</feature>
<dbReference type="STRING" id="398843.A3K89_13720"/>
<gene>
    <name evidence="2" type="ORF">SAMN05421642_12231</name>
</gene>
<feature type="transmembrane region" description="Helical" evidence="1">
    <location>
        <begin position="54"/>
        <end position="78"/>
    </location>
</feature>
<feature type="transmembrane region" description="Helical" evidence="1">
    <location>
        <begin position="157"/>
        <end position="178"/>
    </location>
</feature>
<dbReference type="RefSeq" id="WP_089251697.1">
    <property type="nucleotide sequence ID" value="NZ_FZOW01000022.1"/>
</dbReference>
<evidence type="ECO:0000313" key="2">
    <source>
        <dbReference type="EMBL" id="SNT45894.1"/>
    </source>
</evidence>
<name>A0A239MUU5_9NOCA</name>
<reference evidence="3" key="1">
    <citation type="submission" date="2017-06" db="EMBL/GenBank/DDBJ databases">
        <authorList>
            <person name="Varghese N."/>
            <person name="Submissions S."/>
        </authorList>
    </citation>
    <scope>NUCLEOTIDE SEQUENCE [LARGE SCALE GENOMIC DNA]</scope>
    <source>
        <strain evidence="3">JCM 23211</strain>
    </source>
</reference>
<feature type="transmembrane region" description="Helical" evidence="1">
    <location>
        <begin position="99"/>
        <end position="118"/>
    </location>
</feature>
<keyword evidence="1" id="KW-0812">Transmembrane</keyword>
<dbReference type="Proteomes" id="UP000198327">
    <property type="component" value="Unassembled WGS sequence"/>
</dbReference>
<feature type="transmembrane region" description="Helical" evidence="1">
    <location>
        <begin position="124"/>
        <end position="145"/>
    </location>
</feature>